<evidence type="ECO:0000313" key="2">
    <source>
        <dbReference type="Proteomes" id="UP001611494"/>
    </source>
</evidence>
<name>A0ABW7W6C0_9NOCA</name>
<sequence>MRRGTGPSSTYPQIAAYPGTGWDLHELRHCGLIHLGESGAGLLEPMAKSRHCKAENLRRYFKPSPQAMRDLTALLGPGADRRR</sequence>
<dbReference type="RefSeq" id="WP_397066164.1">
    <property type="nucleotide sequence ID" value="NZ_JBIRYL010000016.1"/>
</dbReference>
<proteinExistence type="predicted"/>
<comment type="caution">
    <text evidence="1">The sequence shown here is derived from an EMBL/GenBank/DDBJ whole genome shotgun (WGS) entry which is preliminary data.</text>
</comment>
<dbReference type="SUPFAM" id="SSF56349">
    <property type="entry name" value="DNA breaking-rejoining enzymes"/>
    <property type="match status" value="1"/>
</dbReference>
<organism evidence="1 2">
    <name type="scientific">Nocardia testacea</name>
    <dbReference type="NCBI Taxonomy" id="248551"/>
    <lineage>
        <taxon>Bacteria</taxon>
        <taxon>Bacillati</taxon>
        <taxon>Actinomycetota</taxon>
        <taxon>Actinomycetes</taxon>
        <taxon>Mycobacteriales</taxon>
        <taxon>Nocardiaceae</taxon>
        <taxon>Nocardia</taxon>
    </lineage>
</organism>
<dbReference type="InterPro" id="IPR011010">
    <property type="entry name" value="DNA_brk_join_enz"/>
</dbReference>
<dbReference type="EMBL" id="JBIRYL010000016">
    <property type="protein sequence ID" value="MFI2233780.1"/>
    <property type="molecule type" value="Genomic_DNA"/>
</dbReference>
<reference evidence="1 2" key="1">
    <citation type="submission" date="2024-10" db="EMBL/GenBank/DDBJ databases">
        <title>The Natural Products Discovery Center: Release of the First 8490 Sequenced Strains for Exploring Actinobacteria Biosynthetic Diversity.</title>
        <authorList>
            <person name="Kalkreuter E."/>
            <person name="Kautsar S.A."/>
            <person name="Yang D."/>
            <person name="Bader C.D."/>
            <person name="Teijaro C.N."/>
            <person name="Fluegel L."/>
            <person name="Davis C.M."/>
            <person name="Simpson J.R."/>
            <person name="Lauterbach L."/>
            <person name="Steele A.D."/>
            <person name="Gui C."/>
            <person name="Meng S."/>
            <person name="Li G."/>
            <person name="Viehrig K."/>
            <person name="Ye F."/>
            <person name="Su P."/>
            <person name="Kiefer A.F."/>
            <person name="Nichols A."/>
            <person name="Cepeda A.J."/>
            <person name="Yan W."/>
            <person name="Fan B."/>
            <person name="Jiang Y."/>
            <person name="Adhikari A."/>
            <person name="Zheng C.-J."/>
            <person name="Schuster L."/>
            <person name="Cowan T.M."/>
            <person name="Smanski M.J."/>
            <person name="Chevrette M.G."/>
            <person name="De Carvalho L.P.S."/>
            <person name="Shen B."/>
        </authorList>
    </citation>
    <scope>NUCLEOTIDE SEQUENCE [LARGE SCALE GENOMIC DNA]</scope>
    <source>
        <strain evidence="1 2">NPDC019377</strain>
    </source>
</reference>
<keyword evidence="2" id="KW-1185">Reference proteome</keyword>
<gene>
    <name evidence="1" type="ORF">ACH49Z_28425</name>
</gene>
<protein>
    <submittedName>
        <fullName evidence="1">Uncharacterized protein</fullName>
    </submittedName>
</protein>
<dbReference type="Proteomes" id="UP001611494">
    <property type="component" value="Unassembled WGS sequence"/>
</dbReference>
<accession>A0ABW7W6C0</accession>
<evidence type="ECO:0000313" key="1">
    <source>
        <dbReference type="EMBL" id="MFI2233780.1"/>
    </source>
</evidence>